<evidence type="ECO:0000256" key="3">
    <source>
        <dbReference type="ARBA" id="ARBA00022729"/>
    </source>
</evidence>
<reference evidence="5" key="1">
    <citation type="submission" date="2016-10" db="EMBL/GenBank/DDBJ databases">
        <title>Sequence of Gallionella enrichment culture.</title>
        <authorList>
            <person name="Poehlein A."/>
            <person name="Muehling M."/>
            <person name="Daniel R."/>
        </authorList>
    </citation>
    <scope>NUCLEOTIDE SEQUENCE</scope>
</reference>
<evidence type="ECO:0000313" key="5">
    <source>
        <dbReference type="EMBL" id="OIQ92150.1"/>
    </source>
</evidence>
<protein>
    <submittedName>
        <fullName evidence="5">NMT1/THI5 like protein</fullName>
    </submittedName>
</protein>
<evidence type="ECO:0000256" key="1">
    <source>
        <dbReference type="ARBA" id="ARBA00004418"/>
    </source>
</evidence>
<dbReference type="Gene3D" id="3.40.190.10">
    <property type="entry name" value="Periplasmic binding protein-like II"/>
    <property type="match status" value="2"/>
</dbReference>
<dbReference type="PANTHER" id="PTHR30024:SF47">
    <property type="entry name" value="TAURINE-BINDING PERIPLASMIC PROTEIN"/>
    <property type="match status" value="1"/>
</dbReference>
<comment type="subcellular location">
    <subcellularLocation>
        <location evidence="1">Periplasm</location>
    </subcellularLocation>
</comment>
<evidence type="ECO:0000259" key="4">
    <source>
        <dbReference type="Pfam" id="PF09084"/>
    </source>
</evidence>
<sequence>MTRRVLTRTMTGILAAAVATSLAACSSAASGSGGSTAAATNGSAAFASMPTVTMMVGGIDKQIYLPYQLAAGLGYYTKYGVNMVLSTEEAGGVGAETAVASGQVDMAGAWYVHTIDFQQAGKDVVSIAQLSGAPGEREMCSTGSNVTSAADWAGKTVGVTDLGSGTDDLTLYMASKAGLTSQQFHRQGVGAGDTLVAALQHNTIVCGMTTQPTVAALESKGLAYSAIDLASTAGATKALGGPFPSAAVLVQKSWLDANKDTAQKVVDALVATMHYIATHSASDIADHLPPGFVSNSLVTKADYIKALDTDKGQFLPDGMMPANGPETVLAVEKGAGNIKKTIDLPSTYTNDYVIAANKLEGYTK</sequence>
<evidence type="ECO:0000256" key="2">
    <source>
        <dbReference type="ARBA" id="ARBA00010742"/>
    </source>
</evidence>
<dbReference type="InterPro" id="IPR015168">
    <property type="entry name" value="SsuA/THI5"/>
</dbReference>
<feature type="domain" description="SsuA/THI5-like" evidence="4">
    <location>
        <begin position="66"/>
        <end position="279"/>
    </location>
</feature>
<dbReference type="PROSITE" id="PS51257">
    <property type="entry name" value="PROKAR_LIPOPROTEIN"/>
    <property type="match status" value="1"/>
</dbReference>
<comment type="similarity">
    <text evidence="2">Belongs to the bacterial solute-binding protein SsuA/TauA family.</text>
</comment>
<name>A0A1J5R812_9ZZZZ</name>
<dbReference type="Pfam" id="PF09084">
    <property type="entry name" value="NMT1"/>
    <property type="match status" value="1"/>
</dbReference>
<gene>
    <name evidence="5" type="ORF">GALL_259060</name>
</gene>
<dbReference type="PANTHER" id="PTHR30024">
    <property type="entry name" value="ALIPHATIC SULFONATES-BINDING PROTEIN-RELATED"/>
    <property type="match status" value="1"/>
</dbReference>
<dbReference type="EMBL" id="MLJW01000239">
    <property type="protein sequence ID" value="OIQ92150.1"/>
    <property type="molecule type" value="Genomic_DNA"/>
</dbReference>
<dbReference type="AlphaFoldDB" id="A0A1J5R812"/>
<comment type="caution">
    <text evidence="5">The sequence shown here is derived from an EMBL/GenBank/DDBJ whole genome shotgun (WGS) entry which is preliminary data.</text>
</comment>
<keyword evidence="3" id="KW-0732">Signal</keyword>
<organism evidence="5">
    <name type="scientific">mine drainage metagenome</name>
    <dbReference type="NCBI Taxonomy" id="410659"/>
    <lineage>
        <taxon>unclassified sequences</taxon>
        <taxon>metagenomes</taxon>
        <taxon>ecological metagenomes</taxon>
    </lineage>
</organism>
<proteinExistence type="inferred from homology"/>
<dbReference type="GO" id="GO:0042918">
    <property type="term" value="P:alkanesulfonate transmembrane transport"/>
    <property type="evidence" value="ECO:0007669"/>
    <property type="project" value="TreeGrafter"/>
</dbReference>
<accession>A0A1J5R812</accession>
<dbReference type="GO" id="GO:0042597">
    <property type="term" value="C:periplasmic space"/>
    <property type="evidence" value="ECO:0007669"/>
    <property type="project" value="UniProtKB-SubCell"/>
</dbReference>
<dbReference type="SUPFAM" id="SSF53850">
    <property type="entry name" value="Periplasmic binding protein-like II"/>
    <property type="match status" value="1"/>
</dbReference>